<keyword evidence="3" id="KW-1003">Cell membrane</keyword>
<keyword evidence="6" id="KW-0547">Nucleotide-binding</keyword>
<evidence type="ECO:0000256" key="3">
    <source>
        <dbReference type="ARBA" id="ARBA00022475"/>
    </source>
</evidence>
<evidence type="ECO:0000259" key="10">
    <source>
        <dbReference type="PROSITE" id="PS50893"/>
    </source>
</evidence>
<dbReference type="OrthoDB" id="7319496at2"/>
<dbReference type="CDD" id="cd03215">
    <property type="entry name" value="ABC_Carb_Monos_II"/>
    <property type="match status" value="1"/>
</dbReference>
<dbReference type="Pfam" id="PF00005">
    <property type="entry name" value="ABC_tran"/>
    <property type="match status" value="2"/>
</dbReference>
<sequence>MTDAGPLLEARRVFKGFFGNPVLKGVDIALRPGRVHAVLGENGAGKSTLINLLSGALAPDEGLIAIDGRPVSRLSPATARAAGIAVVQQELSLAGELSIAENIGLGAYPRRFGLIDYGALARGVREVCDLVGLTEPLDMPVADLALGRRQMVEIAKALFRKPRVLILDEPTSSLSAHEAGVLGRVIATLRDRGVAILYISHRLNEVQALCSHVTVLKDGGVTADRSLAGIDGEGLVRLMVGRETGELFPPRRQGQAGRMRLDVEGFSAGLVRHARLVGRAGEIVGLGGLVGQGQEDLLLGLYGAIPAKADRAEIDGRSGLPANVAAANAAGMVYVPADRKHEGLVLPHSMASNILLPSLGRLARGGLRDRRAEAGLVADLARQLMIKGDVARPVQALSGGNQQKVALAKWLPLDPGVLLLNDPTRGVDIETKREIYLMLRRFAAEGRLVILASSDTPELVNLCDRVLVLREGQVAAELSGPSITEAAIVGAAMGVEQGTGPGRRAVQ</sequence>
<dbReference type="SMART" id="SM00382">
    <property type="entry name" value="AAA"/>
    <property type="match status" value="2"/>
</dbReference>
<name>A0A1Q9AKC4_9HYPH</name>
<accession>A0A1Q9AKC4</accession>
<dbReference type="STRING" id="1672749.BJF92_07880"/>
<evidence type="ECO:0000256" key="5">
    <source>
        <dbReference type="ARBA" id="ARBA00022737"/>
    </source>
</evidence>
<comment type="similarity">
    <text evidence="1">Belongs to the ABC transporter superfamily.</text>
</comment>
<keyword evidence="2" id="KW-0813">Transport</keyword>
<evidence type="ECO:0000256" key="2">
    <source>
        <dbReference type="ARBA" id="ARBA00022448"/>
    </source>
</evidence>
<evidence type="ECO:0000256" key="8">
    <source>
        <dbReference type="ARBA" id="ARBA00022967"/>
    </source>
</evidence>
<evidence type="ECO:0000256" key="9">
    <source>
        <dbReference type="ARBA" id="ARBA00023136"/>
    </source>
</evidence>
<dbReference type="InterPro" id="IPR003593">
    <property type="entry name" value="AAA+_ATPase"/>
</dbReference>
<dbReference type="AlphaFoldDB" id="A0A1Q9AKC4"/>
<dbReference type="PROSITE" id="PS00211">
    <property type="entry name" value="ABC_TRANSPORTER_1"/>
    <property type="match status" value="1"/>
</dbReference>
<evidence type="ECO:0000256" key="4">
    <source>
        <dbReference type="ARBA" id="ARBA00022597"/>
    </source>
</evidence>
<keyword evidence="7 11" id="KW-0067">ATP-binding</keyword>
<comment type="caution">
    <text evidence="11">The sequence shown here is derived from an EMBL/GenBank/DDBJ whole genome shotgun (WGS) entry which is preliminary data.</text>
</comment>
<evidence type="ECO:0000313" key="12">
    <source>
        <dbReference type="Proteomes" id="UP000186143"/>
    </source>
</evidence>
<dbReference type="CDD" id="cd03216">
    <property type="entry name" value="ABC_Carb_Monos_I"/>
    <property type="match status" value="1"/>
</dbReference>
<feature type="domain" description="ABC transporter" evidence="10">
    <location>
        <begin position="251"/>
        <end position="496"/>
    </location>
</feature>
<evidence type="ECO:0000256" key="7">
    <source>
        <dbReference type="ARBA" id="ARBA00022840"/>
    </source>
</evidence>
<keyword evidence="9" id="KW-0472">Membrane</keyword>
<evidence type="ECO:0000313" key="11">
    <source>
        <dbReference type="EMBL" id="OLP55741.1"/>
    </source>
</evidence>
<dbReference type="PANTHER" id="PTHR43790:SF3">
    <property type="entry name" value="D-ALLOSE IMPORT ATP-BINDING PROTEIN ALSA-RELATED"/>
    <property type="match status" value="1"/>
</dbReference>
<protein>
    <submittedName>
        <fullName evidence="11">ABC transporter ATP-binding protein</fullName>
    </submittedName>
</protein>
<dbReference type="InterPro" id="IPR050107">
    <property type="entry name" value="ABC_carbohydrate_import_ATPase"/>
</dbReference>
<dbReference type="EMBL" id="MKIO01000027">
    <property type="protein sequence ID" value="OLP55741.1"/>
    <property type="molecule type" value="Genomic_DNA"/>
</dbReference>
<reference evidence="11 12" key="1">
    <citation type="submission" date="2016-09" db="EMBL/GenBank/DDBJ databases">
        <title>Rhizobium sp. nov., a novel species isolated from the rice rhizosphere.</title>
        <authorList>
            <person name="Zhao J."/>
            <person name="Zhang X."/>
        </authorList>
    </citation>
    <scope>NUCLEOTIDE SEQUENCE [LARGE SCALE GENOMIC DNA]</scope>
    <source>
        <strain evidence="11 12">MH17</strain>
    </source>
</reference>
<evidence type="ECO:0000256" key="1">
    <source>
        <dbReference type="ARBA" id="ARBA00005417"/>
    </source>
</evidence>
<dbReference type="Gene3D" id="3.40.50.300">
    <property type="entry name" value="P-loop containing nucleotide triphosphate hydrolases"/>
    <property type="match status" value="2"/>
</dbReference>
<dbReference type="InterPro" id="IPR027417">
    <property type="entry name" value="P-loop_NTPase"/>
</dbReference>
<dbReference type="PROSITE" id="PS50893">
    <property type="entry name" value="ABC_TRANSPORTER_2"/>
    <property type="match status" value="2"/>
</dbReference>
<evidence type="ECO:0000256" key="6">
    <source>
        <dbReference type="ARBA" id="ARBA00022741"/>
    </source>
</evidence>
<keyword evidence="8" id="KW-1278">Translocase</keyword>
<dbReference type="InterPro" id="IPR017871">
    <property type="entry name" value="ABC_transporter-like_CS"/>
</dbReference>
<dbReference type="InterPro" id="IPR003439">
    <property type="entry name" value="ABC_transporter-like_ATP-bd"/>
</dbReference>
<dbReference type="PANTHER" id="PTHR43790">
    <property type="entry name" value="CARBOHYDRATE TRANSPORT ATP-BINDING PROTEIN MG119-RELATED"/>
    <property type="match status" value="1"/>
</dbReference>
<organism evidence="11 12">
    <name type="scientific">Xaviernesmea rhizosphaerae</name>
    <dbReference type="NCBI Taxonomy" id="1672749"/>
    <lineage>
        <taxon>Bacteria</taxon>
        <taxon>Pseudomonadati</taxon>
        <taxon>Pseudomonadota</taxon>
        <taxon>Alphaproteobacteria</taxon>
        <taxon>Hyphomicrobiales</taxon>
        <taxon>Rhizobiaceae</taxon>
        <taxon>Rhizobium/Agrobacterium group</taxon>
        <taxon>Xaviernesmea</taxon>
    </lineage>
</organism>
<dbReference type="RefSeq" id="WP_075634739.1">
    <property type="nucleotide sequence ID" value="NZ_MKIO01000027.1"/>
</dbReference>
<proteinExistence type="inferred from homology"/>
<dbReference type="GO" id="GO:0016887">
    <property type="term" value="F:ATP hydrolysis activity"/>
    <property type="evidence" value="ECO:0007669"/>
    <property type="project" value="InterPro"/>
</dbReference>
<keyword evidence="4" id="KW-0762">Sugar transport</keyword>
<dbReference type="GO" id="GO:0005524">
    <property type="term" value="F:ATP binding"/>
    <property type="evidence" value="ECO:0007669"/>
    <property type="project" value="UniProtKB-KW"/>
</dbReference>
<feature type="domain" description="ABC transporter" evidence="10">
    <location>
        <begin position="8"/>
        <end position="243"/>
    </location>
</feature>
<dbReference type="Proteomes" id="UP000186143">
    <property type="component" value="Unassembled WGS sequence"/>
</dbReference>
<dbReference type="SUPFAM" id="SSF52540">
    <property type="entry name" value="P-loop containing nucleoside triphosphate hydrolases"/>
    <property type="match status" value="2"/>
</dbReference>
<gene>
    <name evidence="11" type="ORF">BJF92_07880</name>
</gene>
<keyword evidence="5" id="KW-0677">Repeat</keyword>